<evidence type="ECO:0000313" key="2">
    <source>
        <dbReference type="EMBL" id="TPU66829.1"/>
    </source>
</evidence>
<dbReference type="EMBL" id="VHGY01000012">
    <property type="protein sequence ID" value="TPU66829.1"/>
    <property type="molecule type" value="Genomic_DNA"/>
</dbReference>
<dbReference type="Pfam" id="PF19657">
    <property type="entry name" value="DUF6160"/>
    <property type="match status" value="1"/>
</dbReference>
<proteinExistence type="predicted"/>
<dbReference type="Proteomes" id="UP000315888">
    <property type="component" value="Unassembled WGS sequence"/>
</dbReference>
<accession>A0A4S8PBW5</accession>
<gene>
    <name evidence="2" type="ORF">FJU42_05120</name>
</gene>
<name>A0A4S8PBW5_ACIBA</name>
<evidence type="ECO:0000259" key="1">
    <source>
        <dbReference type="Pfam" id="PF19657"/>
    </source>
</evidence>
<reference evidence="2 3" key="1">
    <citation type="submission" date="2019-06" db="EMBL/GenBank/DDBJ databases">
        <title>A Diverse Panel of Clinical Acinetobacter baumannii for Research Use.</title>
        <authorList>
            <person name="Mcgann P."/>
            <person name="Snesrud E."/>
            <person name="Galac M.R."/>
        </authorList>
    </citation>
    <scope>NUCLEOTIDE SEQUENCE [LARGE SCALE GENOMIC DNA]</scope>
    <source>
        <strain evidence="2 3">MRSN14237</strain>
    </source>
</reference>
<dbReference type="InterPro" id="IPR046158">
    <property type="entry name" value="DUF6160"/>
</dbReference>
<sequence length="816" mass="84991">MLKVNVDFKGTKVMNKNKESHGSKFILNTLTASMLLVSGQVFALEALTDTDLSAVNGQDGISIQTTFNEINIDNAYWDDHAGTPTSADQILRAQASGVKIQKSNASTQALGTNYRLDVGSNATTGKAGVDFSMQSSPSLITVNSVKVCNSSAACSPTLGQLAIQTTSPLNLALTTQDGLFSPNSQSSMTLGLNNANIYLGQLDARSQLNQLILKNFNFNFVGKGVMFIDPTRGIVLQTNTGNNTAAVGQTPNSTYGYVDFNRVADSASGLTAGTYVDSSGKVTNSGLNIEVMLSSNVDKANPYALDTTNSPQNSKGLIRLGASGRMVNSYLQVRGMDGSSDKTTLGTANTASGTGSSNSILGNSGIAFRMKGEFTKDNDSMLGSDGKATTLEIGGAGLNAYGFEFGNLTGLNSATRGYFDSGNIYLNLADTKTLLMPNNATLNAIRLGSGTLTTAADYQHNIHRDTVTNPFSLILAMRGAEFQAFSRRGRFTTSANVAAANQFADNGVNNQWGLALPFYNLNANAAVYGVDASANGAYYYTKDANGKPIQNLVATSGTTSRLGFGIAVGTTGRDAGGTKTTSILLIDGSPNANNAGNPTDYYMGLRNIDMFLKGNGTIGLENGSLNIGLKDMLLALSTEIAAGYLPGAKYKTCPATGSCTSPIDNFAKNNDVLFGLKLRLGGDLNLSIVPNSSIADGSALTVLGDFTMPATATGNTVQISDPIDGSAIGFDNITGKLAFNTALVVGKDTASGLGKVGVNTAVYFNPDKSIDGALRVKDINFYPPSTGAGARLGELAITGGRLNSSFSIVPRNGAFN</sequence>
<dbReference type="AlphaFoldDB" id="A0A4S8PBW5"/>
<feature type="domain" description="DUF6160" evidence="1">
    <location>
        <begin position="29"/>
        <end position="91"/>
    </location>
</feature>
<comment type="caution">
    <text evidence="2">The sequence shown here is derived from an EMBL/GenBank/DDBJ whole genome shotgun (WGS) entry which is preliminary data.</text>
</comment>
<protein>
    <submittedName>
        <fullName evidence="2">Heme utilization protein</fullName>
    </submittedName>
</protein>
<evidence type="ECO:0000313" key="3">
    <source>
        <dbReference type="Proteomes" id="UP000315888"/>
    </source>
</evidence>
<organism evidence="2 3">
    <name type="scientific">Acinetobacter baumannii</name>
    <dbReference type="NCBI Taxonomy" id="470"/>
    <lineage>
        <taxon>Bacteria</taxon>
        <taxon>Pseudomonadati</taxon>
        <taxon>Pseudomonadota</taxon>
        <taxon>Gammaproteobacteria</taxon>
        <taxon>Moraxellales</taxon>
        <taxon>Moraxellaceae</taxon>
        <taxon>Acinetobacter</taxon>
        <taxon>Acinetobacter calcoaceticus/baumannii complex</taxon>
    </lineage>
</organism>